<protein>
    <submittedName>
        <fullName evidence="1">Uncharacterized protein</fullName>
    </submittedName>
</protein>
<gene>
    <name evidence="1" type="ORF">BaRGS_00026505</name>
</gene>
<sequence>MGLTCPRQGHTSSCQCAALKQSARPAAAMRTGTGHSVHALLTEHDFSLTLPDLPVRRLFFLSFTGPGVDRIDSAPAPIHLRACGGGRYKSRLVRHNRILRGSWVHCL</sequence>
<organism evidence="1 2">
    <name type="scientific">Batillaria attramentaria</name>
    <dbReference type="NCBI Taxonomy" id="370345"/>
    <lineage>
        <taxon>Eukaryota</taxon>
        <taxon>Metazoa</taxon>
        <taxon>Spiralia</taxon>
        <taxon>Lophotrochozoa</taxon>
        <taxon>Mollusca</taxon>
        <taxon>Gastropoda</taxon>
        <taxon>Caenogastropoda</taxon>
        <taxon>Sorbeoconcha</taxon>
        <taxon>Cerithioidea</taxon>
        <taxon>Batillariidae</taxon>
        <taxon>Batillaria</taxon>
    </lineage>
</organism>
<reference evidence="1 2" key="1">
    <citation type="journal article" date="2023" name="Sci. Data">
        <title>Genome assembly of the Korean intertidal mud-creeper Batillaria attramentaria.</title>
        <authorList>
            <person name="Patra A.K."/>
            <person name="Ho P.T."/>
            <person name="Jun S."/>
            <person name="Lee S.J."/>
            <person name="Kim Y."/>
            <person name="Won Y.J."/>
        </authorList>
    </citation>
    <scope>NUCLEOTIDE SEQUENCE [LARGE SCALE GENOMIC DNA]</scope>
    <source>
        <strain evidence="1">Wonlab-2016</strain>
    </source>
</reference>
<comment type="caution">
    <text evidence="1">The sequence shown here is derived from an EMBL/GenBank/DDBJ whole genome shotgun (WGS) entry which is preliminary data.</text>
</comment>
<name>A0ABD0K5A4_9CAEN</name>
<proteinExistence type="predicted"/>
<accession>A0ABD0K5A4</accession>
<dbReference type="AlphaFoldDB" id="A0ABD0K5A4"/>
<keyword evidence="2" id="KW-1185">Reference proteome</keyword>
<evidence type="ECO:0000313" key="2">
    <source>
        <dbReference type="Proteomes" id="UP001519460"/>
    </source>
</evidence>
<dbReference type="Proteomes" id="UP001519460">
    <property type="component" value="Unassembled WGS sequence"/>
</dbReference>
<dbReference type="EMBL" id="JACVVK020000248">
    <property type="protein sequence ID" value="KAK7482262.1"/>
    <property type="molecule type" value="Genomic_DNA"/>
</dbReference>
<evidence type="ECO:0000313" key="1">
    <source>
        <dbReference type="EMBL" id="KAK7482262.1"/>
    </source>
</evidence>